<dbReference type="SUPFAM" id="SSF51395">
    <property type="entry name" value="FMN-linked oxidoreductases"/>
    <property type="match status" value="1"/>
</dbReference>
<name>A0A367JNA9_RHIST</name>
<dbReference type="PANTHER" id="PTHR22893:SF91">
    <property type="entry name" value="NADPH DEHYDROGENASE 2-RELATED"/>
    <property type="match status" value="1"/>
</dbReference>
<evidence type="ECO:0000259" key="1">
    <source>
        <dbReference type="Pfam" id="PF00724"/>
    </source>
</evidence>
<dbReference type="STRING" id="4846.A0A367JNA9"/>
<gene>
    <name evidence="2" type="primary">OPR1</name>
    <name evidence="2" type="ORF">CU098_007330</name>
</gene>
<feature type="domain" description="NADH:flavin oxidoreductase/NADH oxidase N-terminal" evidence="1">
    <location>
        <begin position="3"/>
        <end position="88"/>
    </location>
</feature>
<organism evidence="2 3">
    <name type="scientific">Rhizopus stolonifer</name>
    <name type="common">Rhizopus nigricans</name>
    <dbReference type="NCBI Taxonomy" id="4846"/>
    <lineage>
        <taxon>Eukaryota</taxon>
        <taxon>Fungi</taxon>
        <taxon>Fungi incertae sedis</taxon>
        <taxon>Mucoromycota</taxon>
        <taxon>Mucoromycotina</taxon>
        <taxon>Mucoromycetes</taxon>
        <taxon>Mucorales</taxon>
        <taxon>Mucorineae</taxon>
        <taxon>Rhizopodaceae</taxon>
        <taxon>Rhizopus</taxon>
    </lineage>
</organism>
<sequence length="151" mass="17101">MLKLFKHSKIGHYGIQCRVVLATLTRLCVSVDNYYKDRDTSGRLLISEATFVNDHGCSGLQCPGICTREQIEGWKKVADAVHEEDIVFFMPLPPLWPKFMKSKVGFAENKTCFSLEVVDTVMNAIDPERMAIRFSPGRSCQDMHDIDTLVT</sequence>
<dbReference type="InterPro" id="IPR013785">
    <property type="entry name" value="Aldolase_TIM"/>
</dbReference>
<keyword evidence="3" id="KW-1185">Reference proteome</keyword>
<dbReference type="Gene3D" id="3.20.20.70">
    <property type="entry name" value="Aldolase class I"/>
    <property type="match status" value="1"/>
</dbReference>
<dbReference type="GO" id="GO:0010181">
    <property type="term" value="F:FMN binding"/>
    <property type="evidence" value="ECO:0007669"/>
    <property type="project" value="InterPro"/>
</dbReference>
<dbReference type="EMBL" id="PJQM01003001">
    <property type="protein sequence ID" value="RCH91375.1"/>
    <property type="molecule type" value="Genomic_DNA"/>
</dbReference>
<reference evidence="2 3" key="1">
    <citation type="journal article" date="2018" name="G3 (Bethesda)">
        <title>Phylogenetic and Phylogenomic Definition of Rhizopus Species.</title>
        <authorList>
            <person name="Gryganskyi A.P."/>
            <person name="Golan J."/>
            <person name="Dolatabadi S."/>
            <person name="Mondo S."/>
            <person name="Robb S."/>
            <person name="Idnurm A."/>
            <person name="Muszewska A."/>
            <person name="Steczkiewicz K."/>
            <person name="Masonjones S."/>
            <person name="Liao H.L."/>
            <person name="Gajdeczka M.T."/>
            <person name="Anike F."/>
            <person name="Vuek A."/>
            <person name="Anishchenko I.M."/>
            <person name="Voigt K."/>
            <person name="de Hoog G.S."/>
            <person name="Smith M.E."/>
            <person name="Heitman J."/>
            <person name="Vilgalys R."/>
            <person name="Stajich J.E."/>
        </authorList>
    </citation>
    <scope>NUCLEOTIDE SEQUENCE [LARGE SCALE GENOMIC DNA]</scope>
    <source>
        <strain evidence="2 3">LSU 92-RS-03</strain>
    </source>
</reference>
<proteinExistence type="predicted"/>
<dbReference type="Pfam" id="PF00724">
    <property type="entry name" value="Oxidored_FMN"/>
    <property type="match status" value="1"/>
</dbReference>
<protein>
    <submittedName>
        <fullName evidence="2">12-oxophytodienoate reductase 1</fullName>
    </submittedName>
</protein>
<dbReference type="GO" id="GO:0016491">
    <property type="term" value="F:oxidoreductase activity"/>
    <property type="evidence" value="ECO:0007669"/>
    <property type="project" value="InterPro"/>
</dbReference>
<dbReference type="AlphaFoldDB" id="A0A367JNA9"/>
<dbReference type="InterPro" id="IPR001155">
    <property type="entry name" value="OxRdtase_FMN_N"/>
</dbReference>
<dbReference type="PANTHER" id="PTHR22893">
    <property type="entry name" value="NADH OXIDOREDUCTASE-RELATED"/>
    <property type="match status" value="1"/>
</dbReference>
<dbReference type="Proteomes" id="UP000253551">
    <property type="component" value="Unassembled WGS sequence"/>
</dbReference>
<dbReference type="OrthoDB" id="276546at2759"/>
<accession>A0A367JNA9</accession>
<dbReference type="InterPro" id="IPR045247">
    <property type="entry name" value="Oye-like"/>
</dbReference>
<evidence type="ECO:0000313" key="2">
    <source>
        <dbReference type="EMBL" id="RCH91375.1"/>
    </source>
</evidence>
<comment type="caution">
    <text evidence="2">The sequence shown here is derived from an EMBL/GenBank/DDBJ whole genome shotgun (WGS) entry which is preliminary data.</text>
</comment>
<evidence type="ECO:0000313" key="3">
    <source>
        <dbReference type="Proteomes" id="UP000253551"/>
    </source>
</evidence>